<dbReference type="InterPro" id="IPR018712">
    <property type="entry name" value="Tle1-like_cat"/>
</dbReference>
<evidence type="ECO:0000313" key="5">
    <source>
        <dbReference type="Proteomes" id="UP001465668"/>
    </source>
</evidence>
<dbReference type="Pfam" id="PF01926">
    <property type="entry name" value="MMR_HSR1"/>
    <property type="match status" value="1"/>
</dbReference>
<organism evidence="4 5">
    <name type="scientific">Seiridium cardinale</name>
    <dbReference type="NCBI Taxonomy" id="138064"/>
    <lineage>
        <taxon>Eukaryota</taxon>
        <taxon>Fungi</taxon>
        <taxon>Dikarya</taxon>
        <taxon>Ascomycota</taxon>
        <taxon>Pezizomycotina</taxon>
        <taxon>Sordariomycetes</taxon>
        <taxon>Xylariomycetidae</taxon>
        <taxon>Amphisphaeriales</taxon>
        <taxon>Sporocadaceae</taxon>
        <taxon>Seiridium</taxon>
    </lineage>
</organism>
<gene>
    <name evidence="4" type="ORF">SCAR479_03045</name>
</gene>
<evidence type="ECO:0000259" key="3">
    <source>
        <dbReference type="Pfam" id="PF09994"/>
    </source>
</evidence>
<dbReference type="SUPFAM" id="SSF52540">
    <property type="entry name" value="P-loop containing nucleoside triphosphate hydrolases"/>
    <property type="match status" value="1"/>
</dbReference>
<feature type="domain" description="T6SS Phospholipase effector Tle1-like catalytic" evidence="3">
    <location>
        <begin position="8"/>
        <end position="264"/>
    </location>
</feature>
<feature type="region of interest" description="Disordered" evidence="1">
    <location>
        <begin position="942"/>
        <end position="1022"/>
    </location>
</feature>
<feature type="domain" description="G" evidence="2">
    <location>
        <begin position="436"/>
        <end position="560"/>
    </location>
</feature>
<comment type="caution">
    <text evidence="4">The sequence shown here is derived from an EMBL/GenBank/DDBJ whole genome shotgun (WGS) entry which is preliminary data.</text>
</comment>
<evidence type="ECO:0000259" key="2">
    <source>
        <dbReference type="Pfam" id="PF01926"/>
    </source>
</evidence>
<evidence type="ECO:0000256" key="1">
    <source>
        <dbReference type="SAM" id="MobiDB-lite"/>
    </source>
</evidence>
<dbReference type="InterPro" id="IPR006073">
    <property type="entry name" value="GTP-bd"/>
</dbReference>
<dbReference type="EMBL" id="JARVKM010000008">
    <property type="protein sequence ID" value="KAK9779921.1"/>
    <property type="molecule type" value="Genomic_DNA"/>
</dbReference>
<dbReference type="Gene3D" id="3.40.50.300">
    <property type="entry name" value="P-loop containing nucleotide triphosphate hydrolases"/>
    <property type="match status" value="1"/>
</dbReference>
<evidence type="ECO:0000313" key="4">
    <source>
        <dbReference type="EMBL" id="KAK9779921.1"/>
    </source>
</evidence>
<accession>A0ABR2Y1K7</accession>
<dbReference type="InterPro" id="IPR027417">
    <property type="entry name" value="P-loop_NTPase"/>
</dbReference>
<sequence>MQDQRMRKRLVVLVDGIEQRDDQEQSNPSSIRQLHTIVTDGITTGPSGERIAQVKKYYTAIGKAPRLADKFKGKVLGDDTDDQIKRITQDICTILESPDDELFFLGSGHGSFVARAVAGIMHYMGLPRRESLNRFDDLFECACALVKARAEDDNRKGPKLLDTLQAHTCGSPRIEFVGLLECLKTSSTSTTYDTSFVSSIKNLRVALALNENRSNKGLEILKIGQAMDMTEHTFVQAWFIGAVDDICGGVQHDGLSLYPLQWILIEGIKAGLIVSPTGKPSSTDENPLSLAFPQYAGNPPNLDGSEDIQWSFKYTNGIQVSMFDVQTTHAAKTTPQSGSHALRLDNECFSRAPSRKIFGSEGLKGWNPTGAYGTIIHLSVFCILDRFPKYLELNSLRPMKRNLAEYQANSVLDNATSLPPWLQGMQLQASGVKAFRILVCGKTGVGKSTLINKIFGVEMTEESLSYDQGVHDINKAFESPRHPGLLIHDSRGWQAGSDTELELIARFLRHRAFQKDAAEALHVIWFCVDADVSRIEEADKKTFETIAQFSHDVPVFVVGTKKDKLVGYRKMQLLEQYMAKTNDYQMAIRLATDEANQSAEDQFSQLRAQLSQIKHYKADGYCCLSKDDDVGVKSLVTQTLGLIADERVRLFCVAAQVVDVDTKINSAITECMRLGTHAIRTAAVPLPFSGIIGTPTVSRLICEHVLQCFGFPKAAPAEIESIMTNVVMGNMRSYMTHSITQFILVSAVTIGVGIATAGIGAILGAASCLLGLPPAARMLLKCSCDMILILERSFRYEGKYVSVKQIEDAARYYTTTTIKTFAGKEKRLQQQVHDEIDNLIPLRKMHIGLRFNRLRTGVEDIIYSSRFGKPPDYPGSSITSIASPSPSPSLSTAALAELPAAPRPPAELHDTSFVSELEGDAAPSSNLQTLKRDSEKVLGTLDGLTLGSKSPSNAPPLMPAEVVSPSSTRSCGTDLEGNTLLGSPIDELGASLSPSVHSREAPTKSKWKPSSWLRSKKSRNRL</sequence>
<evidence type="ECO:0008006" key="6">
    <source>
        <dbReference type="Google" id="ProtNLM"/>
    </source>
</evidence>
<dbReference type="CDD" id="cd00882">
    <property type="entry name" value="Ras_like_GTPase"/>
    <property type="match status" value="1"/>
</dbReference>
<protein>
    <recommendedName>
        <fullName evidence="6">G domain-containing protein</fullName>
    </recommendedName>
</protein>
<reference evidence="4 5" key="1">
    <citation type="submission" date="2024-02" db="EMBL/GenBank/DDBJ databases">
        <title>First draft genome assembly of two strains of Seiridium cardinale.</title>
        <authorList>
            <person name="Emiliani G."/>
            <person name="Scali E."/>
        </authorList>
    </citation>
    <scope>NUCLEOTIDE SEQUENCE [LARGE SCALE GENOMIC DNA]</scope>
    <source>
        <strain evidence="4 5">BM-138-000479</strain>
    </source>
</reference>
<name>A0ABR2Y1K7_9PEZI</name>
<dbReference type="Pfam" id="PF09994">
    <property type="entry name" value="T6SS_Tle1-like_cat"/>
    <property type="match status" value="1"/>
</dbReference>
<proteinExistence type="predicted"/>
<dbReference type="PANTHER" id="PTHR33840">
    <property type="match status" value="1"/>
</dbReference>
<dbReference type="PANTHER" id="PTHR33840:SF1">
    <property type="entry name" value="TLE1 PHOSPHOLIPASE DOMAIN-CONTAINING PROTEIN"/>
    <property type="match status" value="1"/>
</dbReference>
<keyword evidence="5" id="KW-1185">Reference proteome</keyword>
<dbReference type="Proteomes" id="UP001465668">
    <property type="component" value="Unassembled WGS sequence"/>
</dbReference>